<comment type="catalytic activity">
    <reaction evidence="2">
        <text>oxidized coenzyme F420-(gamma-L-Glu)(n) + a quinol + H(+) = reduced coenzyme F420-(gamma-L-Glu)(n) + a quinone</text>
        <dbReference type="Rhea" id="RHEA:39663"/>
        <dbReference type="Rhea" id="RHEA-COMP:12939"/>
        <dbReference type="Rhea" id="RHEA-COMP:14378"/>
        <dbReference type="ChEBI" id="CHEBI:15378"/>
        <dbReference type="ChEBI" id="CHEBI:24646"/>
        <dbReference type="ChEBI" id="CHEBI:132124"/>
        <dbReference type="ChEBI" id="CHEBI:133980"/>
        <dbReference type="ChEBI" id="CHEBI:139511"/>
    </reaction>
</comment>
<dbReference type="InterPro" id="IPR004378">
    <property type="entry name" value="F420H2_quin_Rdtase"/>
</dbReference>
<dbReference type="PANTHER" id="PTHR39428">
    <property type="entry name" value="F420H(2)-DEPENDENT QUINONE REDUCTASE RV1261C"/>
    <property type="match status" value="1"/>
</dbReference>
<comment type="caution">
    <text evidence="3">The sequence shown here is derived from an EMBL/GenBank/DDBJ whole genome shotgun (WGS) entry which is preliminary data.</text>
</comment>
<reference evidence="4" key="1">
    <citation type="journal article" date="2019" name="Int. J. Syst. Evol. Microbiol.">
        <title>The Global Catalogue of Microorganisms (GCM) 10K type strain sequencing project: providing services to taxonomists for standard genome sequencing and annotation.</title>
        <authorList>
            <consortium name="The Broad Institute Genomics Platform"/>
            <consortium name="The Broad Institute Genome Sequencing Center for Infectious Disease"/>
            <person name="Wu L."/>
            <person name="Ma J."/>
        </authorList>
    </citation>
    <scope>NUCLEOTIDE SEQUENCE [LARGE SCALE GENOMIC DNA]</scope>
    <source>
        <strain evidence="4">IBRC-M 10490</strain>
    </source>
</reference>
<organism evidence="3 4">
    <name type="scientific">Nocardia halotolerans</name>
    <dbReference type="NCBI Taxonomy" id="1755878"/>
    <lineage>
        <taxon>Bacteria</taxon>
        <taxon>Bacillati</taxon>
        <taxon>Actinomycetota</taxon>
        <taxon>Actinomycetes</taxon>
        <taxon>Mycobacteriales</taxon>
        <taxon>Nocardiaceae</taxon>
        <taxon>Nocardia</taxon>
    </lineage>
</organism>
<name>A0ABV8VCC4_9NOCA</name>
<dbReference type="InterPro" id="IPR012349">
    <property type="entry name" value="Split_barrel_FMN-bd"/>
</dbReference>
<dbReference type="Proteomes" id="UP001595844">
    <property type="component" value="Unassembled WGS sequence"/>
</dbReference>
<evidence type="ECO:0000313" key="4">
    <source>
        <dbReference type="Proteomes" id="UP001595844"/>
    </source>
</evidence>
<dbReference type="Gene3D" id="2.30.110.10">
    <property type="entry name" value="Electron Transport, Fmn-binding Protein, Chain A"/>
    <property type="match status" value="1"/>
</dbReference>
<keyword evidence="4" id="KW-1185">Reference proteome</keyword>
<evidence type="ECO:0000256" key="2">
    <source>
        <dbReference type="ARBA" id="ARBA00049106"/>
    </source>
</evidence>
<dbReference type="Pfam" id="PF04075">
    <property type="entry name" value="F420H2_quin_red"/>
    <property type="match status" value="1"/>
</dbReference>
<dbReference type="RefSeq" id="WP_378555453.1">
    <property type="nucleotide sequence ID" value="NZ_JBHSDL010000002.1"/>
</dbReference>
<protein>
    <submittedName>
        <fullName evidence="3">Nitroreductase family deazaflavin-dependent oxidoreductase</fullName>
    </submittedName>
</protein>
<gene>
    <name evidence="3" type="ORF">ACFO5K_02390</name>
</gene>
<evidence type="ECO:0000256" key="1">
    <source>
        <dbReference type="ARBA" id="ARBA00008710"/>
    </source>
</evidence>
<accession>A0ABV8VCC4</accession>
<dbReference type="EMBL" id="JBHSDL010000002">
    <property type="protein sequence ID" value="MFC4372938.1"/>
    <property type="molecule type" value="Genomic_DNA"/>
</dbReference>
<evidence type="ECO:0000313" key="3">
    <source>
        <dbReference type="EMBL" id="MFC4372938.1"/>
    </source>
</evidence>
<proteinExistence type="inferred from homology"/>
<dbReference type="PANTHER" id="PTHR39428:SF3">
    <property type="entry name" value="DEAZAFLAVIN-DEPENDENT NITROREDUCTASE"/>
    <property type="match status" value="1"/>
</dbReference>
<dbReference type="NCBIfam" id="TIGR00026">
    <property type="entry name" value="hi_GC_TIGR00026"/>
    <property type="match status" value="1"/>
</dbReference>
<sequence>MTHPPRPRQLDSPMLPKIFRIVGRAQAAVYRRTGGRVGGTWRIGAGFRKPVPTLLLEHRGRRTGRLFTVPLLYLAHGADIIVVASQGGRAEHPQWYRNLLADPDAHIQVGRERRPVRAVVADAERRAVLWPELLDLYADFGTYQSWAEREIPVVILTPR</sequence>
<comment type="similarity">
    <text evidence="1">Belongs to the F420H(2)-dependent quinone reductase family.</text>
</comment>